<dbReference type="Pfam" id="PF13563">
    <property type="entry name" value="2_5_RNA_ligase2"/>
    <property type="match status" value="1"/>
</dbReference>
<dbReference type="Gene3D" id="3.90.1140.10">
    <property type="entry name" value="Cyclic phosphodiesterase"/>
    <property type="match status" value="1"/>
</dbReference>
<comment type="function">
    <text evidence="2">Hydrolyzes RNA 2',3'-cyclic phosphodiester to an RNA 2'-phosphomonoester.</text>
</comment>
<evidence type="ECO:0000256" key="3">
    <source>
        <dbReference type="SAM" id="SignalP"/>
    </source>
</evidence>
<feature type="short sequence motif" description="HXTX 1" evidence="2">
    <location>
        <begin position="42"/>
        <end position="45"/>
    </location>
</feature>
<evidence type="ECO:0000256" key="2">
    <source>
        <dbReference type="HAMAP-Rule" id="MF_01940"/>
    </source>
</evidence>
<keyword evidence="5" id="KW-1185">Reference proteome</keyword>
<dbReference type="InterPro" id="IPR009097">
    <property type="entry name" value="Cyclic_Pdiesterase"/>
</dbReference>
<feature type="short sequence motif" description="HXTX 2" evidence="2">
    <location>
        <begin position="123"/>
        <end position="126"/>
    </location>
</feature>
<dbReference type="Proteomes" id="UP001054897">
    <property type="component" value="Chromosome"/>
</dbReference>
<feature type="active site" description="Proton donor" evidence="2">
    <location>
        <position position="42"/>
    </location>
</feature>
<accession>A0ABY5A1E5</accession>
<sequence>MTTYPLRLFFALPCPPHLAAAICAWRTDALSAGKAVAAHNLHLTLAFLGSQPASCVAPLLALAAEIQGKRSTLQLDRLGLWRGGLLHLAPSRVPQALERLQQQLHARLLAAGYVLEERAFRPHLTLARHYPHQPNCPAPTFDWPLRHFALFCSENDGRGTRYRQLGQWPLRPATPAGRSAP</sequence>
<dbReference type="RefSeq" id="WP_129482333.1">
    <property type="nucleotide sequence ID" value="NZ_CP099397.1"/>
</dbReference>
<proteinExistence type="inferred from homology"/>
<evidence type="ECO:0000313" key="5">
    <source>
        <dbReference type="Proteomes" id="UP001054897"/>
    </source>
</evidence>
<evidence type="ECO:0000256" key="1">
    <source>
        <dbReference type="ARBA" id="ARBA00022801"/>
    </source>
</evidence>
<feature type="signal peptide" evidence="3">
    <location>
        <begin position="1"/>
        <end position="19"/>
    </location>
</feature>
<dbReference type="PANTHER" id="PTHR35561">
    <property type="entry name" value="RNA 2',3'-CYCLIC PHOSPHODIESTERASE"/>
    <property type="match status" value="1"/>
</dbReference>
<dbReference type="EMBL" id="CP099397">
    <property type="protein sequence ID" value="USR37719.1"/>
    <property type="molecule type" value="Genomic_DNA"/>
</dbReference>
<dbReference type="EC" id="3.1.4.58" evidence="2"/>
<dbReference type="SUPFAM" id="SSF55144">
    <property type="entry name" value="LigT-like"/>
    <property type="match status" value="1"/>
</dbReference>
<dbReference type="HAMAP" id="MF_01940">
    <property type="entry name" value="RNA_CPDase"/>
    <property type="match status" value="1"/>
</dbReference>
<comment type="similarity">
    <text evidence="2">Belongs to the 2H phosphoesterase superfamily. ThpR family.</text>
</comment>
<dbReference type="PANTHER" id="PTHR35561:SF1">
    <property type="entry name" value="RNA 2',3'-CYCLIC PHOSPHODIESTERASE"/>
    <property type="match status" value="1"/>
</dbReference>
<reference evidence="4" key="1">
    <citation type="submission" date="2022-06" db="EMBL/GenBank/DDBJ databases">
        <title>Complete genome of Pseudomonas hydrolytica DSWY01T.</title>
        <authorList>
            <person name="Jung J."/>
            <person name="Jeon C.O."/>
        </authorList>
    </citation>
    <scope>NUCLEOTIDE SEQUENCE</scope>
    <source>
        <strain evidence="4">DSWY01</strain>
    </source>
</reference>
<evidence type="ECO:0000313" key="4">
    <source>
        <dbReference type="EMBL" id="USR37719.1"/>
    </source>
</evidence>
<keyword evidence="3" id="KW-0732">Signal</keyword>
<name>A0ABY5A1E5_9GAMM</name>
<feature type="active site" description="Proton acceptor" evidence="2">
    <location>
        <position position="123"/>
    </location>
</feature>
<dbReference type="NCBIfam" id="TIGR02258">
    <property type="entry name" value="2_5_ligase"/>
    <property type="match status" value="1"/>
</dbReference>
<dbReference type="InterPro" id="IPR004175">
    <property type="entry name" value="RNA_CPDase"/>
</dbReference>
<gene>
    <name evidence="4" type="primary">thpR</name>
    <name evidence="4" type="ORF">L1F06_013550</name>
</gene>
<organism evidence="4 5">
    <name type="scientific">Ectopseudomonas hydrolytica</name>
    <dbReference type="NCBI Taxonomy" id="2493633"/>
    <lineage>
        <taxon>Bacteria</taxon>
        <taxon>Pseudomonadati</taxon>
        <taxon>Pseudomonadota</taxon>
        <taxon>Gammaproteobacteria</taxon>
        <taxon>Pseudomonadales</taxon>
        <taxon>Pseudomonadaceae</taxon>
        <taxon>Ectopseudomonas</taxon>
    </lineage>
</organism>
<comment type="catalytic activity">
    <reaction evidence="2">
        <text>a 3'-end 2',3'-cyclophospho-ribonucleotide-RNA + H2O = a 3'-end 2'-phospho-ribonucleotide-RNA + H(+)</text>
        <dbReference type="Rhea" id="RHEA:11828"/>
        <dbReference type="Rhea" id="RHEA-COMP:10464"/>
        <dbReference type="Rhea" id="RHEA-COMP:17353"/>
        <dbReference type="ChEBI" id="CHEBI:15377"/>
        <dbReference type="ChEBI" id="CHEBI:15378"/>
        <dbReference type="ChEBI" id="CHEBI:83064"/>
        <dbReference type="ChEBI" id="CHEBI:173113"/>
        <dbReference type="EC" id="3.1.4.58"/>
    </reaction>
</comment>
<dbReference type="GeneID" id="300082015"/>
<feature type="chain" id="PRO_5045896860" description="RNA 2',3'-cyclic phosphodiesterase" evidence="3">
    <location>
        <begin position="20"/>
        <end position="181"/>
    </location>
</feature>
<keyword evidence="1 2" id="KW-0378">Hydrolase</keyword>
<protein>
    <recommendedName>
        <fullName evidence="2">RNA 2',3'-cyclic phosphodiesterase</fullName>
        <shortName evidence="2">RNA 2',3'-CPDase</shortName>
        <ecNumber evidence="2">3.1.4.58</ecNumber>
    </recommendedName>
</protein>